<proteinExistence type="predicted"/>
<dbReference type="AlphaFoldDB" id="A0A099I955"/>
<dbReference type="EMBL" id="JQIF01000014">
    <property type="protein sequence ID" value="KGJ54529.1"/>
    <property type="molecule type" value="Genomic_DNA"/>
</dbReference>
<gene>
    <name evidence="1" type="ORF">CIAN88_02570</name>
</gene>
<evidence type="ECO:0000313" key="1">
    <source>
        <dbReference type="EMBL" id="KGJ54529.1"/>
    </source>
</evidence>
<sequence>MNRKKIITLCLSIILLALIGVGGTLAYLTSNTEQLNNRFTFSNGISMQLDEDRIDKNLHTVTEENGVIAGSDKGNDYLNVLPGEVLHKDPTVTILANSPDCYVFVSVKNPSEELLSLNISEKWMFIDKIDDISYYVYVKDGQPESVKASKQNTRLTPVFDSVTVANIINKDNSELVSLSDIEVKASAVQSKVAGEDNYDEVKAEGLGLLGYHVE</sequence>
<name>A0A099I955_CLOIN</name>
<evidence type="ECO:0000313" key="2">
    <source>
        <dbReference type="Proteomes" id="UP000030008"/>
    </source>
</evidence>
<accession>A0A099I955</accession>
<dbReference type="RefSeq" id="WP_044903931.1">
    <property type="nucleotide sequence ID" value="NZ_JQIF01000014.1"/>
</dbReference>
<reference evidence="1 2" key="1">
    <citation type="submission" date="2014-08" db="EMBL/GenBank/DDBJ databases">
        <title>Clostridium innocuum, an unnegligible vancomycin-resistant pathogen causing extra-intestinal infections.</title>
        <authorList>
            <person name="Feng Y."/>
            <person name="Chiu C.-H."/>
        </authorList>
    </citation>
    <scope>NUCLEOTIDE SEQUENCE [LARGE SCALE GENOMIC DNA]</scope>
    <source>
        <strain evidence="1 2">AN88</strain>
    </source>
</reference>
<protein>
    <submittedName>
        <fullName evidence="1">SipW-cognate class signal peptide</fullName>
    </submittedName>
</protein>
<organism evidence="1 2">
    <name type="scientific">Clostridium innocuum</name>
    <dbReference type="NCBI Taxonomy" id="1522"/>
    <lineage>
        <taxon>Bacteria</taxon>
        <taxon>Bacillati</taxon>
        <taxon>Bacillota</taxon>
        <taxon>Clostridia</taxon>
        <taxon>Eubacteriales</taxon>
        <taxon>Clostridiaceae</taxon>
        <taxon>Clostridium</taxon>
    </lineage>
</organism>
<comment type="caution">
    <text evidence="1">The sequence shown here is derived from an EMBL/GenBank/DDBJ whole genome shotgun (WGS) entry which is preliminary data.</text>
</comment>
<dbReference type="Proteomes" id="UP000030008">
    <property type="component" value="Unassembled WGS sequence"/>
</dbReference>